<dbReference type="FunFam" id="3.10.490.20:FF:000005">
    <property type="entry name" value="Dynein axonemal heavy chain 6"/>
    <property type="match status" value="1"/>
</dbReference>
<keyword evidence="8" id="KW-0966">Cell projection</keyword>
<evidence type="ECO:0000256" key="6">
    <source>
        <dbReference type="ARBA" id="ARBA00023069"/>
    </source>
</evidence>
<dbReference type="Gene3D" id="3.10.490.20">
    <property type="match status" value="1"/>
</dbReference>
<gene>
    <name evidence="10" type="ORF">CYMTET_4766</name>
</gene>
<dbReference type="InterPro" id="IPR041228">
    <property type="entry name" value="Dynein_C"/>
</dbReference>
<evidence type="ECO:0000313" key="10">
    <source>
        <dbReference type="EMBL" id="KAK3287737.1"/>
    </source>
</evidence>
<keyword evidence="3" id="KW-0963">Cytoplasm</keyword>
<evidence type="ECO:0000256" key="7">
    <source>
        <dbReference type="ARBA" id="ARBA00023212"/>
    </source>
</evidence>
<dbReference type="Pfam" id="PF18199">
    <property type="entry name" value="Dynein_C"/>
    <property type="match status" value="1"/>
</dbReference>
<name>A0AAE0H0J5_9CHLO</name>
<protein>
    <recommendedName>
        <fullName evidence="9">Dynein heavy chain C-terminal domain-containing protein</fullName>
    </recommendedName>
</protein>
<keyword evidence="5" id="KW-0175">Coiled coil</keyword>
<evidence type="ECO:0000256" key="8">
    <source>
        <dbReference type="ARBA" id="ARBA00023273"/>
    </source>
</evidence>
<dbReference type="EMBL" id="LGRX02000756">
    <property type="protein sequence ID" value="KAK3287737.1"/>
    <property type="molecule type" value="Genomic_DNA"/>
</dbReference>
<dbReference type="GO" id="GO:0007018">
    <property type="term" value="P:microtubule-based movement"/>
    <property type="evidence" value="ECO:0007669"/>
    <property type="project" value="InterPro"/>
</dbReference>
<evidence type="ECO:0000256" key="4">
    <source>
        <dbReference type="ARBA" id="ARBA00022741"/>
    </source>
</evidence>
<dbReference type="GO" id="GO:0005929">
    <property type="term" value="C:cilium"/>
    <property type="evidence" value="ECO:0007669"/>
    <property type="project" value="UniProtKB-SubCell"/>
</dbReference>
<proteinExistence type="predicted"/>
<dbReference type="PANTHER" id="PTHR46961">
    <property type="entry name" value="DYNEIN HEAVY CHAIN 1, AXONEMAL-LIKE PROTEIN"/>
    <property type="match status" value="1"/>
</dbReference>
<evidence type="ECO:0000313" key="11">
    <source>
        <dbReference type="Proteomes" id="UP001190700"/>
    </source>
</evidence>
<keyword evidence="11" id="KW-1185">Reference proteome</keyword>
<evidence type="ECO:0000256" key="1">
    <source>
        <dbReference type="ARBA" id="ARBA00004138"/>
    </source>
</evidence>
<evidence type="ECO:0000256" key="3">
    <source>
        <dbReference type="ARBA" id="ARBA00022490"/>
    </source>
</evidence>
<dbReference type="PANTHER" id="PTHR46961:SF8">
    <property type="entry name" value="DYNEIN AXONEMAL HEAVY CHAIN 7"/>
    <property type="match status" value="1"/>
</dbReference>
<comment type="subcellular location">
    <subcellularLocation>
        <location evidence="1">Cell projection</location>
        <location evidence="1">Cilium</location>
    </subcellularLocation>
    <subcellularLocation>
        <location evidence="2">Cytoplasm</location>
        <location evidence="2">Cytoskeleton</location>
    </subcellularLocation>
</comment>
<keyword evidence="7" id="KW-0206">Cytoskeleton</keyword>
<dbReference type="GO" id="GO:0000166">
    <property type="term" value="F:nucleotide binding"/>
    <property type="evidence" value="ECO:0007669"/>
    <property type="project" value="UniProtKB-KW"/>
</dbReference>
<comment type="caution">
    <text evidence="10">The sequence shown here is derived from an EMBL/GenBank/DDBJ whole genome shotgun (WGS) entry which is preliminary data.</text>
</comment>
<dbReference type="Proteomes" id="UP001190700">
    <property type="component" value="Unassembled WGS sequence"/>
</dbReference>
<dbReference type="InterPro" id="IPR026983">
    <property type="entry name" value="DHC"/>
</dbReference>
<dbReference type="GO" id="GO:0051959">
    <property type="term" value="F:dynein light intermediate chain binding"/>
    <property type="evidence" value="ECO:0007669"/>
    <property type="project" value="InterPro"/>
</dbReference>
<keyword evidence="4" id="KW-0547">Nucleotide-binding</keyword>
<dbReference type="GO" id="GO:0030286">
    <property type="term" value="C:dynein complex"/>
    <property type="evidence" value="ECO:0007669"/>
    <property type="project" value="InterPro"/>
</dbReference>
<keyword evidence="6" id="KW-0969">Cilium</keyword>
<dbReference type="AlphaFoldDB" id="A0AAE0H0J5"/>
<sequence>MVCDTRLMLQAFLTSVRQNYARSHKLPIDEVDFEIVVMLQRLELLPESSQFDPAAEANPPQSELMEEDSFTTIEPEELTELPESGVYVHGLWLQGGRFDPGLRALQESQPRELFSRCPILWMRTRHKPEIQYAGQVFDTPLYKTSARRGILSTTGHSTNFVMDIQLPCHHEPDHWIRRGLCLLSQVDFV</sequence>
<dbReference type="GO" id="GO:0045505">
    <property type="term" value="F:dynein intermediate chain binding"/>
    <property type="evidence" value="ECO:0007669"/>
    <property type="project" value="InterPro"/>
</dbReference>
<reference evidence="10 11" key="1">
    <citation type="journal article" date="2015" name="Genome Biol. Evol.">
        <title>Comparative Genomics of a Bacterivorous Green Alga Reveals Evolutionary Causalities and Consequences of Phago-Mixotrophic Mode of Nutrition.</title>
        <authorList>
            <person name="Burns J.A."/>
            <person name="Paasch A."/>
            <person name="Narechania A."/>
            <person name="Kim E."/>
        </authorList>
    </citation>
    <scope>NUCLEOTIDE SEQUENCE [LARGE SCALE GENOMIC DNA]</scope>
    <source>
        <strain evidence="10 11">PLY_AMNH</strain>
    </source>
</reference>
<dbReference type="InterPro" id="IPR043160">
    <property type="entry name" value="Dynein_C_barrel"/>
</dbReference>
<accession>A0AAE0H0J5</accession>
<evidence type="ECO:0000256" key="5">
    <source>
        <dbReference type="ARBA" id="ARBA00023054"/>
    </source>
</evidence>
<evidence type="ECO:0000259" key="9">
    <source>
        <dbReference type="Pfam" id="PF18199"/>
    </source>
</evidence>
<evidence type="ECO:0000256" key="2">
    <source>
        <dbReference type="ARBA" id="ARBA00004245"/>
    </source>
</evidence>
<organism evidence="10 11">
    <name type="scientific">Cymbomonas tetramitiformis</name>
    <dbReference type="NCBI Taxonomy" id="36881"/>
    <lineage>
        <taxon>Eukaryota</taxon>
        <taxon>Viridiplantae</taxon>
        <taxon>Chlorophyta</taxon>
        <taxon>Pyramimonadophyceae</taxon>
        <taxon>Pyramimonadales</taxon>
        <taxon>Pyramimonadaceae</taxon>
        <taxon>Cymbomonas</taxon>
    </lineage>
</organism>
<feature type="domain" description="Dynein heavy chain C-terminal" evidence="9">
    <location>
        <begin position="10"/>
        <end position="183"/>
    </location>
</feature>